<dbReference type="RefSeq" id="WP_036479517.1">
    <property type="nucleotide sequence ID" value="NZ_JMQM01000001.1"/>
</dbReference>
<protein>
    <submittedName>
        <fullName evidence="1">Uncharacterized protein</fullName>
    </submittedName>
</protein>
<dbReference type="EMBL" id="JMQM01000001">
    <property type="protein sequence ID" value="KFB09523.1"/>
    <property type="molecule type" value="Genomic_DNA"/>
</dbReference>
<evidence type="ECO:0000313" key="1">
    <source>
        <dbReference type="EMBL" id="KFB09523.1"/>
    </source>
</evidence>
<sequence length="76" mass="8241">MSKSGSNTRGIFDTTDMDELSRVVDAVCSELGIEATDAKQRERVARRMLASWEAGRRTPLVLVQAGLDGALCQKTA</sequence>
<name>A0A084U987_9HYPH</name>
<organism evidence="1 2">
    <name type="scientific">Nitratireductor basaltis</name>
    <dbReference type="NCBI Taxonomy" id="472175"/>
    <lineage>
        <taxon>Bacteria</taxon>
        <taxon>Pseudomonadati</taxon>
        <taxon>Pseudomonadota</taxon>
        <taxon>Alphaproteobacteria</taxon>
        <taxon>Hyphomicrobiales</taxon>
        <taxon>Phyllobacteriaceae</taxon>
        <taxon>Nitratireductor</taxon>
    </lineage>
</organism>
<proteinExistence type="predicted"/>
<accession>A0A084U987</accession>
<comment type="caution">
    <text evidence="1">The sequence shown here is derived from an EMBL/GenBank/DDBJ whole genome shotgun (WGS) entry which is preliminary data.</text>
</comment>
<dbReference type="PATRIC" id="fig|472175.3.peg.558"/>
<keyword evidence="2" id="KW-1185">Reference proteome</keyword>
<dbReference type="Proteomes" id="UP000053675">
    <property type="component" value="Unassembled WGS sequence"/>
</dbReference>
<reference evidence="1 2" key="1">
    <citation type="submission" date="2014-05" db="EMBL/GenBank/DDBJ databases">
        <title>Draft Genome Sequence of Nitratireductor basaltis Strain UMTGB225, A Marine Bacterium Isolated from Green Barrel Tunicate.</title>
        <authorList>
            <person name="Gan H.Y."/>
        </authorList>
    </citation>
    <scope>NUCLEOTIDE SEQUENCE [LARGE SCALE GENOMIC DNA]</scope>
    <source>
        <strain evidence="1 2">UMTGB225</strain>
    </source>
</reference>
<dbReference type="AlphaFoldDB" id="A0A084U987"/>
<evidence type="ECO:0000313" key="2">
    <source>
        <dbReference type="Proteomes" id="UP000053675"/>
    </source>
</evidence>
<gene>
    <name evidence="1" type="ORF">EL18_00539</name>
</gene>